<dbReference type="AlphaFoldDB" id="A0A0F2M1Q9"/>
<evidence type="ECO:0000256" key="1">
    <source>
        <dbReference type="SAM" id="MobiDB-lite"/>
    </source>
</evidence>
<dbReference type="OrthoDB" id="416217at2759"/>
<gene>
    <name evidence="2" type="ORF">SPSK_04417</name>
</gene>
<evidence type="ECO:0000313" key="3">
    <source>
        <dbReference type="Proteomes" id="UP000033710"/>
    </source>
</evidence>
<dbReference type="KEGG" id="ssck:SPSK_04417"/>
<dbReference type="GeneID" id="27666501"/>
<dbReference type="VEuPathDB" id="FungiDB:SPSK_04417"/>
<organism evidence="2 3">
    <name type="scientific">Sporothrix schenckii 1099-18</name>
    <dbReference type="NCBI Taxonomy" id="1397361"/>
    <lineage>
        <taxon>Eukaryota</taxon>
        <taxon>Fungi</taxon>
        <taxon>Dikarya</taxon>
        <taxon>Ascomycota</taxon>
        <taxon>Pezizomycotina</taxon>
        <taxon>Sordariomycetes</taxon>
        <taxon>Sordariomycetidae</taxon>
        <taxon>Ophiostomatales</taxon>
        <taxon>Ophiostomataceae</taxon>
        <taxon>Sporothrix</taxon>
    </lineage>
</organism>
<accession>A0A0F2M1Q9</accession>
<feature type="region of interest" description="Disordered" evidence="1">
    <location>
        <begin position="184"/>
        <end position="227"/>
    </location>
</feature>
<reference evidence="2 3" key="2">
    <citation type="journal article" date="2015" name="Eukaryot. Cell">
        <title>Asexual propagation of a virulent clone complex in a human and feline outbreak of sporotrichosis.</title>
        <authorList>
            <person name="Teixeira Mde M."/>
            <person name="Rodrigues A.M."/>
            <person name="Tsui C.K."/>
            <person name="de Almeida L.G."/>
            <person name="Van Diepeningen A.D."/>
            <person name="van den Ende B.G."/>
            <person name="Fernandes G.F."/>
            <person name="Kano R."/>
            <person name="Hamelin R.C."/>
            <person name="Lopes-Bezerra L.M."/>
            <person name="Vasconcelos A.T."/>
            <person name="de Hoog S."/>
            <person name="de Camargo Z.P."/>
            <person name="Felipe M.S."/>
        </authorList>
    </citation>
    <scope>NUCLEOTIDE SEQUENCE [LARGE SCALE GENOMIC DNA]</scope>
    <source>
        <strain evidence="2 3">1099-18</strain>
    </source>
</reference>
<evidence type="ECO:0000313" key="2">
    <source>
        <dbReference type="EMBL" id="KJR83647.1"/>
    </source>
</evidence>
<protein>
    <recommendedName>
        <fullName evidence="4">C6 transcription factor</fullName>
    </recommendedName>
</protein>
<reference evidence="2 3" key="1">
    <citation type="journal article" date="2014" name="BMC Genomics">
        <title>Comparative genomics of the major fungal agents of human and animal Sporotrichosis: Sporothrix schenckii and Sporothrix brasiliensis.</title>
        <authorList>
            <person name="Teixeira M.M."/>
            <person name="de Almeida L.G."/>
            <person name="Kubitschek-Barreira P."/>
            <person name="Alves F.L."/>
            <person name="Kioshima E.S."/>
            <person name="Abadio A.K."/>
            <person name="Fernandes L."/>
            <person name="Derengowski L.S."/>
            <person name="Ferreira K.S."/>
            <person name="Souza R.C."/>
            <person name="Ruiz J.C."/>
            <person name="de Andrade N.C."/>
            <person name="Paes H.C."/>
            <person name="Nicola A.M."/>
            <person name="Albuquerque P."/>
            <person name="Gerber A.L."/>
            <person name="Martins V.P."/>
            <person name="Peconick L.D."/>
            <person name="Neto A.V."/>
            <person name="Chaucanez C.B."/>
            <person name="Silva P.A."/>
            <person name="Cunha O.L."/>
            <person name="de Oliveira F.F."/>
            <person name="dos Santos T.C."/>
            <person name="Barros A.L."/>
            <person name="Soares M.A."/>
            <person name="de Oliveira L.M."/>
            <person name="Marini M.M."/>
            <person name="Villalobos-Duno H."/>
            <person name="Cunha M.M."/>
            <person name="de Hoog S."/>
            <person name="da Silveira J.F."/>
            <person name="Henrissat B."/>
            <person name="Nino-Vega G.A."/>
            <person name="Cisalpino P.S."/>
            <person name="Mora-Montes H.M."/>
            <person name="Almeida S.R."/>
            <person name="Stajich J.E."/>
            <person name="Lopes-Bezerra L.M."/>
            <person name="Vasconcelos A.T."/>
            <person name="Felipe M.S."/>
        </authorList>
    </citation>
    <scope>NUCLEOTIDE SEQUENCE [LARGE SCALE GENOMIC DNA]</scope>
    <source>
        <strain evidence="2 3">1099-18</strain>
    </source>
</reference>
<dbReference type="EMBL" id="AXCR01000010">
    <property type="protein sequence ID" value="KJR83647.1"/>
    <property type="molecule type" value="Genomic_DNA"/>
</dbReference>
<proteinExistence type="predicted"/>
<dbReference type="Proteomes" id="UP000033710">
    <property type="component" value="Unassembled WGS sequence"/>
</dbReference>
<dbReference type="RefSeq" id="XP_016586323.1">
    <property type="nucleotide sequence ID" value="XM_016731224.1"/>
</dbReference>
<evidence type="ECO:0008006" key="4">
    <source>
        <dbReference type="Google" id="ProtNLM"/>
    </source>
</evidence>
<sequence>MNTILCLAATHLATEVPEGTRYSYVARGLLGRSASLFSEQLSSPVTADNSEALIATSMLMQYISWSSLDFLGEMKVNHEDMSQGDIFKQNHTIDVDGEPYYPHLLSQRLLQDPLVQLSSGVFGIVCETYPILWSTGSDFFAATIYSPRHVLEEAIRQHGQDPDRYVSHFMTIWDDRRHRENEVTDKSHLSTFPKPPICPAVGPKPLSPTQDRSNATSSSSETEDSHRKRFRRIASRLSLMFCLVSMIRGSWIPRADYDPRFLSAVSDGLAELQPDIERCCFLFPVLSGNLLRNLVSQDDSRALILLGHFYRAARILLTSQSAWWARQRSTIMEETILKELATRGLTSYMLDVE</sequence>
<name>A0A0F2M1Q9_SPOSC</name>
<feature type="compositionally biased region" description="Polar residues" evidence="1">
    <location>
        <begin position="207"/>
        <end position="220"/>
    </location>
</feature>
<comment type="caution">
    <text evidence="2">The sequence shown here is derived from an EMBL/GenBank/DDBJ whole genome shotgun (WGS) entry which is preliminary data.</text>
</comment>